<accession>A0A1Q5TJM1</accession>
<comment type="caution">
    <text evidence="1">The sequence shown here is derived from an EMBL/GenBank/DDBJ whole genome shotgun (WGS) entry which is preliminary data.</text>
</comment>
<protein>
    <submittedName>
        <fullName evidence="1">Uncharacterized protein</fullName>
    </submittedName>
</protein>
<dbReference type="STRING" id="1316194.A0A1Q5TJM1"/>
<dbReference type="Proteomes" id="UP000186955">
    <property type="component" value="Unassembled WGS sequence"/>
</dbReference>
<gene>
    <name evidence="1" type="ORF">PENSUB_7876</name>
</gene>
<dbReference type="OrthoDB" id="4358598at2759"/>
<proteinExistence type="predicted"/>
<evidence type="ECO:0000313" key="1">
    <source>
        <dbReference type="EMBL" id="OKP00419.1"/>
    </source>
</evidence>
<dbReference type="EMBL" id="MNBE01000647">
    <property type="protein sequence ID" value="OKP00419.1"/>
    <property type="molecule type" value="Genomic_DNA"/>
</dbReference>
<dbReference type="AlphaFoldDB" id="A0A1Q5TJM1"/>
<keyword evidence="2" id="KW-1185">Reference proteome</keyword>
<reference evidence="1 2" key="1">
    <citation type="submission" date="2016-10" db="EMBL/GenBank/DDBJ databases">
        <title>Genome sequence of the ascomycete fungus Penicillium subrubescens.</title>
        <authorList>
            <person name="De Vries R.P."/>
            <person name="Peng M."/>
            <person name="Dilokpimol A."/>
            <person name="Hilden K."/>
            <person name="Makela M.R."/>
            <person name="Grigoriev I."/>
            <person name="Riley R."/>
            <person name="Granchi Z."/>
        </authorList>
    </citation>
    <scope>NUCLEOTIDE SEQUENCE [LARGE SCALE GENOMIC DNA]</scope>
    <source>
        <strain evidence="1 2">CBS 132785</strain>
    </source>
</reference>
<organism evidence="1 2">
    <name type="scientific">Penicillium subrubescens</name>
    <dbReference type="NCBI Taxonomy" id="1316194"/>
    <lineage>
        <taxon>Eukaryota</taxon>
        <taxon>Fungi</taxon>
        <taxon>Dikarya</taxon>
        <taxon>Ascomycota</taxon>
        <taxon>Pezizomycotina</taxon>
        <taxon>Eurotiomycetes</taxon>
        <taxon>Eurotiomycetidae</taxon>
        <taxon>Eurotiales</taxon>
        <taxon>Aspergillaceae</taxon>
        <taxon>Penicillium</taxon>
    </lineage>
</organism>
<name>A0A1Q5TJM1_9EURO</name>
<sequence>MSIPPSLMLSPPTARMPEFYNHVIFVARSSVDRGPTGSYRRESDAQLRASLEHTRAIYEQAYGPITGICEFHTFAWSSYDELPPNGETVRFFAQRLAIMEATLGNMMVVLNGWDGLTSHAGSFTTLFRAHAPQITLRVFASRPRSFYQVNVAQIFQLFDGEVLINPYLDCMPHEELDEGVMEILNRMESQLEYSTALFYRYFRAFGTLRLN</sequence>
<evidence type="ECO:0000313" key="2">
    <source>
        <dbReference type="Proteomes" id="UP000186955"/>
    </source>
</evidence>